<dbReference type="InterPro" id="IPR050312">
    <property type="entry name" value="IolE/XylAMocC-like"/>
</dbReference>
<proteinExistence type="predicted"/>
<organism evidence="2 3">
    <name type="scientific">Peribacillus huizhouensis</name>
    <dbReference type="NCBI Taxonomy" id="1501239"/>
    <lineage>
        <taxon>Bacteria</taxon>
        <taxon>Bacillati</taxon>
        <taxon>Bacillota</taxon>
        <taxon>Bacilli</taxon>
        <taxon>Bacillales</taxon>
        <taxon>Bacillaceae</taxon>
        <taxon>Peribacillus</taxon>
    </lineage>
</organism>
<reference evidence="2 3" key="1">
    <citation type="submission" date="2020-08" db="EMBL/GenBank/DDBJ databases">
        <title>Genomic Encyclopedia of Type Strains, Phase IV (KMG-IV): sequencing the most valuable type-strain genomes for metagenomic binning, comparative biology and taxonomic classification.</title>
        <authorList>
            <person name="Goeker M."/>
        </authorList>
    </citation>
    <scope>NUCLEOTIDE SEQUENCE [LARGE SCALE GENOMIC DNA]</scope>
    <source>
        <strain evidence="2 3">DSM 105481</strain>
    </source>
</reference>
<dbReference type="InterPro" id="IPR036237">
    <property type="entry name" value="Xyl_isomerase-like_sf"/>
</dbReference>
<feature type="domain" description="Xylose isomerase-like TIM barrel" evidence="1">
    <location>
        <begin position="25"/>
        <end position="247"/>
    </location>
</feature>
<protein>
    <submittedName>
        <fullName evidence="2">Sugar phosphate isomerase/epimerase</fullName>
    </submittedName>
</protein>
<keyword evidence="3" id="KW-1185">Reference proteome</keyword>
<dbReference type="Pfam" id="PF01261">
    <property type="entry name" value="AP_endonuc_2"/>
    <property type="match status" value="1"/>
</dbReference>
<dbReference type="SUPFAM" id="SSF51658">
    <property type="entry name" value="Xylose isomerase-like"/>
    <property type="match status" value="1"/>
</dbReference>
<dbReference type="RefSeq" id="WP_246399344.1">
    <property type="nucleotide sequence ID" value="NZ_JACJHX010000008.1"/>
</dbReference>
<dbReference type="Proteomes" id="UP000626697">
    <property type="component" value="Unassembled WGS sequence"/>
</dbReference>
<dbReference type="PANTHER" id="PTHR12110:SF53">
    <property type="entry name" value="BLR5974 PROTEIN"/>
    <property type="match status" value="1"/>
</dbReference>
<comment type="caution">
    <text evidence="2">The sequence shown here is derived from an EMBL/GenBank/DDBJ whole genome shotgun (WGS) entry which is preliminary data.</text>
</comment>
<dbReference type="EMBL" id="JACJHX010000008">
    <property type="protein sequence ID" value="MBA9027449.1"/>
    <property type="molecule type" value="Genomic_DNA"/>
</dbReference>
<evidence type="ECO:0000259" key="1">
    <source>
        <dbReference type="Pfam" id="PF01261"/>
    </source>
</evidence>
<accession>A0ABR6CQY6</accession>
<sequence>MNMVKDIMISGFSDEISSDFDTQLDVVANLGMHYISLRGIDGKNIGDFNVEEIKESVLPRLQKAGIQVSSIGSPIGKVFIYDQEGFAKQKVMLDELCQISNLLDCKYIRIFSFYIPKGENSDQYSKEVIAKITEFAAIAEKYNVILVHENEKDIYGDIARRCHEILKAVDSPYFKGIFDFANFVQCGEDTQACYDLLKDEIVYIHIKDAVTTDSQNVVCGTGDGKIPELLAQFIQSGYKGFLTLEPHLVLFDSLKDLELEEATDVIKDNKGLDGAGGYKLQYESLLAILEKIESEEKSI</sequence>
<name>A0ABR6CQY6_9BACI</name>
<dbReference type="InterPro" id="IPR013022">
    <property type="entry name" value="Xyl_isomerase-like_TIM-brl"/>
</dbReference>
<dbReference type="Gene3D" id="3.20.20.150">
    <property type="entry name" value="Divalent-metal-dependent TIM barrel enzymes"/>
    <property type="match status" value="1"/>
</dbReference>
<gene>
    <name evidence="2" type="ORF">HNP81_002739</name>
</gene>
<evidence type="ECO:0000313" key="3">
    <source>
        <dbReference type="Proteomes" id="UP000626697"/>
    </source>
</evidence>
<evidence type="ECO:0000313" key="2">
    <source>
        <dbReference type="EMBL" id="MBA9027449.1"/>
    </source>
</evidence>
<dbReference type="PANTHER" id="PTHR12110">
    <property type="entry name" value="HYDROXYPYRUVATE ISOMERASE"/>
    <property type="match status" value="1"/>
</dbReference>
<keyword evidence="2" id="KW-0413">Isomerase</keyword>
<dbReference type="GO" id="GO:0016853">
    <property type="term" value="F:isomerase activity"/>
    <property type="evidence" value="ECO:0007669"/>
    <property type="project" value="UniProtKB-KW"/>
</dbReference>